<dbReference type="RefSeq" id="WP_022212605.1">
    <property type="nucleotide sequence ID" value="NZ_JACOOQ010000010.1"/>
</dbReference>
<dbReference type="SUPFAM" id="SSF116842">
    <property type="entry name" value="XseB-like"/>
    <property type="match status" value="1"/>
</dbReference>
<keyword evidence="5 6" id="KW-0269">Exonuclease</keyword>
<dbReference type="GO" id="GO:0006308">
    <property type="term" value="P:DNA catabolic process"/>
    <property type="evidence" value="ECO:0007669"/>
    <property type="project" value="UniProtKB-UniRule"/>
</dbReference>
<dbReference type="HAMAP" id="MF_00337">
    <property type="entry name" value="Exonuc_7_S"/>
    <property type="match status" value="1"/>
</dbReference>
<dbReference type="NCBIfam" id="TIGR01280">
    <property type="entry name" value="xseB"/>
    <property type="match status" value="1"/>
</dbReference>
<dbReference type="AlphaFoldDB" id="A0A8I0A926"/>
<evidence type="ECO:0000256" key="6">
    <source>
        <dbReference type="HAMAP-Rule" id="MF_00337"/>
    </source>
</evidence>
<evidence type="ECO:0000313" key="7">
    <source>
        <dbReference type="EMBL" id="MBC5640171.1"/>
    </source>
</evidence>
<dbReference type="PANTHER" id="PTHR34137">
    <property type="entry name" value="EXODEOXYRIBONUCLEASE 7 SMALL SUBUNIT"/>
    <property type="match status" value="1"/>
</dbReference>
<protein>
    <recommendedName>
        <fullName evidence="6">Exodeoxyribonuclease 7 small subunit</fullName>
        <ecNumber evidence="6">3.1.11.6</ecNumber>
    </recommendedName>
    <alternativeName>
        <fullName evidence="6">Exodeoxyribonuclease VII small subunit</fullName>
        <shortName evidence="6">Exonuclease VII small subunit</shortName>
    </alternativeName>
</protein>
<name>A0A8I0A926_9CLOT</name>
<comment type="catalytic activity">
    <reaction evidence="6">
        <text>Exonucleolytic cleavage in either 5'- to 3'- or 3'- to 5'-direction to yield nucleoside 5'-phosphates.</text>
        <dbReference type="EC" id="3.1.11.6"/>
    </reaction>
</comment>
<comment type="subunit">
    <text evidence="6">Heterooligomer composed of large and small subunits.</text>
</comment>
<comment type="caution">
    <text evidence="7">The sequence shown here is derived from an EMBL/GenBank/DDBJ whole genome shotgun (WGS) entry which is preliminary data.</text>
</comment>
<dbReference type="GO" id="GO:0009318">
    <property type="term" value="C:exodeoxyribonuclease VII complex"/>
    <property type="evidence" value="ECO:0007669"/>
    <property type="project" value="UniProtKB-UniRule"/>
</dbReference>
<comment type="similarity">
    <text evidence="1 6">Belongs to the XseB family.</text>
</comment>
<evidence type="ECO:0000256" key="5">
    <source>
        <dbReference type="ARBA" id="ARBA00022839"/>
    </source>
</evidence>
<dbReference type="InterPro" id="IPR037004">
    <property type="entry name" value="Exonuc_VII_ssu_sf"/>
</dbReference>
<gene>
    <name evidence="6 7" type="primary">xseB</name>
    <name evidence="7" type="ORF">H8R92_06950</name>
</gene>
<keyword evidence="3 6" id="KW-0540">Nuclease</keyword>
<evidence type="ECO:0000256" key="1">
    <source>
        <dbReference type="ARBA" id="ARBA00009998"/>
    </source>
</evidence>
<dbReference type="PANTHER" id="PTHR34137:SF1">
    <property type="entry name" value="EXODEOXYRIBONUCLEASE 7 SMALL SUBUNIT"/>
    <property type="match status" value="1"/>
</dbReference>
<reference evidence="7" key="1">
    <citation type="submission" date="2020-08" db="EMBL/GenBank/DDBJ databases">
        <title>Genome public.</title>
        <authorList>
            <person name="Liu C."/>
            <person name="Sun Q."/>
        </authorList>
    </citation>
    <scope>NUCLEOTIDE SEQUENCE</scope>
    <source>
        <strain evidence="7">NSJ-42</strain>
    </source>
</reference>
<evidence type="ECO:0000313" key="8">
    <source>
        <dbReference type="Proteomes" id="UP000662088"/>
    </source>
</evidence>
<dbReference type="Gene3D" id="1.10.287.1040">
    <property type="entry name" value="Exonuclease VII, small subunit"/>
    <property type="match status" value="1"/>
</dbReference>
<evidence type="ECO:0000256" key="2">
    <source>
        <dbReference type="ARBA" id="ARBA00022490"/>
    </source>
</evidence>
<evidence type="ECO:0000256" key="4">
    <source>
        <dbReference type="ARBA" id="ARBA00022801"/>
    </source>
</evidence>
<accession>A0A8I0A926</accession>
<dbReference type="InterPro" id="IPR003761">
    <property type="entry name" value="Exonuc_VII_S"/>
</dbReference>
<evidence type="ECO:0000256" key="3">
    <source>
        <dbReference type="ARBA" id="ARBA00022722"/>
    </source>
</evidence>
<comment type="function">
    <text evidence="6">Bidirectionally degrades single-stranded DNA into large acid-insoluble oligonucleotides, which are then degraded further into small acid-soluble oligonucleotides.</text>
</comment>
<dbReference type="EC" id="3.1.11.6" evidence="6"/>
<dbReference type="GO" id="GO:0008855">
    <property type="term" value="F:exodeoxyribonuclease VII activity"/>
    <property type="evidence" value="ECO:0007669"/>
    <property type="project" value="UniProtKB-UniRule"/>
</dbReference>
<keyword evidence="2 6" id="KW-0963">Cytoplasm</keyword>
<dbReference type="EMBL" id="JACOOQ010000010">
    <property type="protein sequence ID" value="MBC5640171.1"/>
    <property type="molecule type" value="Genomic_DNA"/>
</dbReference>
<comment type="subcellular location">
    <subcellularLocation>
        <location evidence="6">Cytoplasm</location>
    </subcellularLocation>
</comment>
<dbReference type="GO" id="GO:0005829">
    <property type="term" value="C:cytosol"/>
    <property type="evidence" value="ECO:0007669"/>
    <property type="project" value="TreeGrafter"/>
</dbReference>
<dbReference type="Pfam" id="PF02609">
    <property type="entry name" value="Exonuc_VII_S"/>
    <property type="match status" value="1"/>
</dbReference>
<sequence length="71" mass="8193">MAKKENYNEMLNLLESTIETLENNDLGLEDAMKEYEKGSKLVNKLYKTLANLEGKFITLKEASDRVNDHEN</sequence>
<organism evidence="7 8">
    <name type="scientific">Clostridium lentum</name>
    <dbReference type="NCBI Taxonomy" id="2763037"/>
    <lineage>
        <taxon>Bacteria</taxon>
        <taxon>Bacillati</taxon>
        <taxon>Bacillota</taxon>
        <taxon>Clostridia</taxon>
        <taxon>Eubacteriales</taxon>
        <taxon>Clostridiaceae</taxon>
        <taxon>Clostridium</taxon>
    </lineage>
</organism>
<dbReference type="Proteomes" id="UP000662088">
    <property type="component" value="Unassembled WGS sequence"/>
</dbReference>
<keyword evidence="4 6" id="KW-0378">Hydrolase</keyword>
<proteinExistence type="inferred from homology"/>
<keyword evidence="8" id="KW-1185">Reference proteome</keyword>